<dbReference type="EMBL" id="NPDU01000018">
    <property type="protein sequence ID" value="PJZ62286.1"/>
    <property type="molecule type" value="Genomic_DNA"/>
</dbReference>
<comment type="caution">
    <text evidence="2">The sequence shown here is derived from an EMBL/GenBank/DDBJ whole genome shotgun (WGS) entry which is preliminary data.</text>
</comment>
<feature type="transmembrane region" description="Helical" evidence="1">
    <location>
        <begin position="67"/>
        <end position="87"/>
    </location>
</feature>
<evidence type="ECO:0000313" key="3">
    <source>
        <dbReference type="EMBL" id="PJZ62286.1"/>
    </source>
</evidence>
<keyword evidence="1" id="KW-0812">Transmembrane</keyword>
<dbReference type="EMBL" id="NPDV01000019">
    <property type="protein sequence ID" value="PJZ51797.1"/>
    <property type="molecule type" value="Genomic_DNA"/>
</dbReference>
<keyword evidence="1" id="KW-0472">Membrane</keyword>
<dbReference type="Proteomes" id="UP000232149">
    <property type="component" value="Unassembled WGS sequence"/>
</dbReference>
<proteinExistence type="predicted"/>
<evidence type="ECO:0000313" key="2">
    <source>
        <dbReference type="EMBL" id="PJZ51797.1"/>
    </source>
</evidence>
<evidence type="ECO:0000313" key="4">
    <source>
        <dbReference type="Proteomes" id="UP000232149"/>
    </source>
</evidence>
<reference evidence="4 5" key="1">
    <citation type="submission" date="2017-07" db="EMBL/GenBank/DDBJ databases">
        <title>Leptospira spp. isolated from tropical soils.</title>
        <authorList>
            <person name="Thibeaux R."/>
            <person name="Iraola G."/>
            <person name="Ferres I."/>
            <person name="Bierque E."/>
            <person name="Girault D."/>
            <person name="Soupe-Gilbert M.-E."/>
            <person name="Picardeau M."/>
            <person name="Goarant C."/>
        </authorList>
    </citation>
    <scope>NUCLEOTIDE SEQUENCE [LARGE SCALE GENOMIC DNA]</scope>
    <source>
        <strain evidence="2 5">FH2-B-C1</strain>
        <strain evidence="3 4">FH2-B-D1</strain>
    </source>
</reference>
<keyword evidence="1" id="KW-1133">Transmembrane helix</keyword>
<evidence type="ECO:0000313" key="5">
    <source>
        <dbReference type="Proteomes" id="UP000232188"/>
    </source>
</evidence>
<protein>
    <recommendedName>
        <fullName evidence="6">Iron dicitrate transport regulator FecR</fullName>
    </recommendedName>
</protein>
<accession>A0A2M9YJS8</accession>
<dbReference type="NCBIfam" id="NF047528">
    <property type="entry name" value="LIMLP_03685_anti-sigma"/>
    <property type="match status" value="1"/>
</dbReference>
<name>A0A2M9YJS8_9LEPT</name>
<keyword evidence="4" id="KW-1185">Reference proteome</keyword>
<evidence type="ECO:0000256" key="1">
    <source>
        <dbReference type="SAM" id="Phobius"/>
    </source>
</evidence>
<sequence length="351" mass="39500">MKEDSKQNLTRALDPKISKEEFAELMKDPALQREYFEIIRMKTILNSLNPDDFPVPKKISSIPWKKTGAFLVAAAGVFIVFGIFYFYKVQKSDLTVISNLKATHGICEQNTSSDHRIGFQTKENSYCDLTLEGMGAFSIRIFPSTRLIVETDSEKLKFNLMEGSILFSTVRKKEGVTVETNSPHIRSVLLGTSLMITANADKERIFLIEGSIQVEALGVTGNSKPTLIKSGSIAETANWNESSKPEEIQIRINSISPKEESILQSQFESMKRIQKSKDFIGYKAEDLKSIETVHEGEKWSNRPYVQIRSTDGSVQEGYLIEIGDFYSIQTIDAGLIRMPKTSISEISTIRK</sequence>
<dbReference type="AlphaFoldDB" id="A0A2M9YJS8"/>
<dbReference type="RefSeq" id="WP_100787153.1">
    <property type="nucleotide sequence ID" value="NZ_NPDU01000018.1"/>
</dbReference>
<evidence type="ECO:0008006" key="6">
    <source>
        <dbReference type="Google" id="ProtNLM"/>
    </source>
</evidence>
<gene>
    <name evidence="3" type="ORF">CH376_08730</name>
    <name evidence="2" type="ORF">CH380_18035</name>
</gene>
<organism evidence="2 5">
    <name type="scientific">Leptospira adleri</name>
    <dbReference type="NCBI Taxonomy" id="2023186"/>
    <lineage>
        <taxon>Bacteria</taxon>
        <taxon>Pseudomonadati</taxon>
        <taxon>Spirochaetota</taxon>
        <taxon>Spirochaetia</taxon>
        <taxon>Leptospirales</taxon>
        <taxon>Leptospiraceae</taxon>
        <taxon>Leptospira</taxon>
    </lineage>
</organism>
<dbReference type="Proteomes" id="UP000232188">
    <property type="component" value="Unassembled WGS sequence"/>
</dbReference>